<proteinExistence type="predicted"/>
<keyword evidence="2" id="KW-1185">Reference proteome</keyword>
<protein>
    <submittedName>
        <fullName evidence="1">Uncharacterized protein</fullName>
    </submittedName>
</protein>
<dbReference type="EMBL" id="AGUD01000065">
    <property type="protein sequence ID" value="EHN11819.1"/>
    <property type="molecule type" value="Genomic_DNA"/>
</dbReference>
<reference evidence="1 2" key="1">
    <citation type="journal article" date="2013" name="Biodegradation">
        <title>Quantitative proteomic analysis of ibuprofen-degrading Patulibacter sp. strain I11.</title>
        <authorList>
            <person name="Almeida B."/>
            <person name="Kjeldal H."/>
            <person name="Lolas I."/>
            <person name="Knudsen A.D."/>
            <person name="Carvalho G."/>
            <person name="Nielsen K.L."/>
            <person name="Barreto Crespo M.T."/>
            <person name="Stensballe A."/>
            <person name="Nielsen J.L."/>
        </authorList>
    </citation>
    <scope>NUCLEOTIDE SEQUENCE [LARGE SCALE GENOMIC DNA]</scope>
    <source>
        <strain evidence="1 2">I11</strain>
    </source>
</reference>
<sequence length="44" mass="4779">MGPQGTTGFDAVVRGGDCESRYRRPRKTPVTTIRADSHEFALAA</sequence>
<dbReference type="AlphaFoldDB" id="H0E3D5"/>
<accession>H0E3D5</accession>
<name>H0E3D5_9ACTN</name>
<evidence type="ECO:0000313" key="1">
    <source>
        <dbReference type="EMBL" id="EHN11819.1"/>
    </source>
</evidence>
<evidence type="ECO:0000313" key="2">
    <source>
        <dbReference type="Proteomes" id="UP000005143"/>
    </source>
</evidence>
<dbReference type="Proteomes" id="UP000005143">
    <property type="component" value="Unassembled WGS sequence"/>
</dbReference>
<gene>
    <name evidence="1" type="ORF">PAI11_13030</name>
</gene>
<organism evidence="1 2">
    <name type="scientific">Patulibacter medicamentivorans</name>
    <dbReference type="NCBI Taxonomy" id="1097667"/>
    <lineage>
        <taxon>Bacteria</taxon>
        <taxon>Bacillati</taxon>
        <taxon>Actinomycetota</taxon>
        <taxon>Thermoleophilia</taxon>
        <taxon>Solirubrobacterales</taxon>
        <taxon>Patulibacteraceae</taxon>
        <taxon>Patulibacter</taxon>
    </lineage>
</organism>
<comment type="caution">
    <text evidence="1">The sequence shown here is derived from an EMBL/GenBank/DDBJ whole genome shotgun (WGS) entry which is preliminary data.</text>
</comment>